<evidence type="ECO:0000256" key="7">
    <source>
        <dbReference type="ARBA" id="ARBA00023237"/>
    </source>
</evidence>
<comment type="subcellular location">
    <subcellularLocation>
        <location evidence="1 8">Cell outer membrane</location>
        <topology evidence="1 8">Multi-pass membrane protein</topology>
    </subcellularLocation>
</comment>
<keyword evidence="6 8" id="KW-0472">Membrane</keyword>
<gene>
    <name evidence="12" type="ORF">C1E24_17385</name>
</gene>
<evidence type="ECO:0000256" key="3">
    <source>
        <dbReference type="ARBA" id="ARBA00022452"/>
    </source>
</evidence>
<accession>A0A5R9PXP6</accession>
<keyword evidence="4 8" id="KW-0812">Transmembrane</keyword>
<evidence type="ECO:0000259" key="11">
    <source>
        <dbReference type="Pfam" id="PF07715"/>
    </source>
</evidence>
<dbReference type="PANTHER" id="PTHR47234:SF2">
    <property type="entry name" value="TONB-DEPENDENT RECEPTOR"/>
    <property type="match status" value="1"/>
</dbReference>
<dbReference type="GO" id="GO:0009279">
    <property type="term" value="C:cell outer membrane"/>
    <property type="evidence" value="ECO:0007669"/>
    <property type="project" value="UniProtKB-SubCell"/>
</dbReference>
<dbReference type="Gene3D" id="2.40.170.20">
    <property type="entry name" value="TonB-dependent receptor, beta-barrel domain"/>
    <property type="match status" value="1"/>
</dbReference>
<dbReference type="Proteomes" id="UP000309186">
    <property type="component" value="Unassembled WGS sequence"/>
</dbReference>
<dbReference type="Gene3D" id="2.170.130.10">
    <property type="entry name" value="TonB-dependent receptor, plug domain"/>
    <property type="match status" value="1"/>
</dbReference>
<evidence type="ECO:0000256" key="8">
    <source>
        <dbReference type="PROSITE-ProRule" id="PRU01360"/>
    </source>
</evidence>
<proteinExistence type="inferred from homology"/>
<feature type="domain" description="TonB-dependent receptor plug" evidence="11">
    <location>
        <begin position="58"/>
        <end position="166"/>
    </location>
</feature>
<evidence type="ECO:0000313" key="13">
    <source>
        <dbReference type="Proteomes" id="UP000309186"/>
    </source>
</evidence>
<evidence type="ECO:0000256" key="9">
    <source>
        <dbReference type="RuleBase" id="RU003357"/>
    </source>
</evidence>
<dbReference type="InterPro" id="IPR037066">
    <property type="entry name" value="Plug_dom_sf"/>
</dbReference>
<dbReference type="InterPro" id="IPR036942">
    <property type="entry name" value="Beta-barrel_TonB_sf"/>
</dbReference>
<keyword evidence="7 8" id="KW-0998">Cell outer membrane</keyword>
<keyword evidence="5 9" id="KW-0798">TonB box</keyword>
<keyword evidence="3 8" id="KW-1134">Transmembrane beta strand</keyword>
<dbReference type="PANTHER" id="PTHR47234">
    <property type="match status" value="1"/>
</dbReference>
<evidence type="ECO:0008006" key="14">
    <source>
        <dbReference type="Google" id="ProtNLM"/>
    </source>
</evidence>
<dbReference type="EMBL" id="PPSW01000030">
    <property type="protein sequence ID" value="TLX45688.1"/>
    <property type="molecule type" value="Genomic_DNA"/>
</dbReference>
<evidence type="ECO:0000313" key="12">
    <source>
        <dbReference type="EMBL" id="TLX45688.1"/>
    </source>
</evidence>
<dbReference type="InterPro" id="IPR012910">
    <property type="entry name" value="Plug_dom"/>
</dbReference>
<comment type="similarity">
    <text evidence="8 9">Belongs to the TonB-dependent receptor family.</text>
</comment>
<evidence type="ECO:0000256" key="4">
    <source>
        <dbReference type="ARBA" id="ARBA00022692"/>
    </source>
</evidence>
<name>A0A5R9PXP6_9GAMM</name>
<dbReference type="CDD" id="cd01347">
    <property type="entry name" value="ligand_gated_channel"/>
    <property type="match status" value="1"/>
</dbReference>
<dbReference type="InterPro" id="IPR000531">
    <property type="entry name" value="Beta-barrel_TonB"/>
</dbReference>
<dbReference type="SUPFAM" id="SSF56935">
    <property type="entry name" value="Porins"/>
    <property type="match status" value="1"/>
</dbReference>
<evidence type="ECO:0000256" key="6">
    <source>
        <dbReference type="ARBA" id="ARBA00023136"/>
    </source>
</evidence>
<reference evidence="12 13" key="1">
    <citation type="submission" date="2018-01" db="EMBL/GenBank/DDBJ databases">
        <title>Co-occurrence of chitin degradation, pigmentation and bioactivity in marine Pseudoalteromonas.</title>
        <authorList>
            <person name="Paulsen S."/>
            <person name="Gram L."/>
            <person name="Machado H."/>
        </authorList>
    </citation>
    <scope>NUCLEOTIDE SEQUENCE [LARGE SCALE GENOMIC DNA]</scope>
    <source>
        <strain evidence="12 13">S3663</strain>
    </source>
</reference>
<protein>
    <recommendedName>
        <fullName evidence="14">TonB-dependent receptor</fullName>
    </recommendedName>
</protein>
<dbReference type="OrthoDB" id="176248at2"/>
<evidence type="ECO:0000259" key="10">
    <source>
        <dbReference type="Pfam" id="PF00593"/>
    </source>
</evidence>
<dbReference type="AlphaFoldDB" id="A0A5R9PXP6"/>
<dbReference type="InterPro" id="IPR039426">
    <property type="entry name" value="TonB-dep_rcpt-like"/>
</dbReference>
<sequence>MDEIMQNNKVAKAVKYAIACSVISTGLSTGVAIANEDGANEVERIAVTGSRIKRHDLENASPITTVDAEQIEMAGVDNIADLINQLPAITGITNTTRAGSPTSSINLRGLPDTSTLVLINGHRAANNASSGDSVDLNVIPPAAIERIEILKDGASSIYGSDAIAGVVNIILKKNYEGLMVDYTYTKPSEEGGERGSFNLLTGISGDKGSIVFGANFYEQQAIFSRNRNRTSITPIPSSAIPSGRATISGFKGLDDGTIVKTGVADDAATITRANSATDFSGYSTNWESYNYQQVTSEIPDNQRFSMFANGHYEISDTLLFNAEFLHSDTQIFETWAYAPIFAAFEVGDLTWSKDNKYNIFDQDIKDWRRRMTDSGAPRFFDHNTQFDRLVLKLDGEFNDNWSWSGKVLGSQSRYSQTYVNVVNKEHLKLGVGPENICAQIEGCVQINPLAEAGQMPDEQWNYMLTDVQMKGRSRTHTFAFDVTGDLFELDAGAVAVAVGVEYRKESFSKDPDGLISDFQTIGGANLQATAGDRTSKEIYAEAFVPVVDKLNMTFALRYSDFNDFGTDVNPKVGIEFDPSESLKLRATYSTGFRAPSLQELYQGASESFDFLSDPCAAEDAGNTASTAGCSVQSDPALFQFLTITTGNSVQLSAEESESFTAGVVWSPESLEGLNLRLDYFNITQENAIDNPKQYFIDKNAEGDPLLGNRVVRDANGNISQVDVTYVNLAEREVVGVDLGADYGFESGYGFWKIGTELSWYDKFNDQAHPEAEVVNRSGTYDNSSNAGLIPEYKMSYFVNWSFEDWSLELRGQWLDEVKDKGNDDEIVDSYSRLDLNSVYQYSDNLSFSFGIDNLTDEEPPVVGSEPSGIEGATYDLTGRAYSFKLKYEF</sequence>
<feature type="domain" description="TonB-dependent receptor-like beta-barrel" evidence="10">
    <location>
        <begin position="355"/>
        <end position="854"/>
    </location>
</feature>
<dbReference type="PROSITE" id="PS52016">
    <property type="entry name" value="TONB_DEPENDENT_REC_3"/>
    <property type="match status" value="1"/>
</dbReference>
<evidence type="ECO:0000256" key="2">
    <source>
        <dbReference type="ARBA" id="ARBA00022448"/>
    </source>
</evidence>
<dbReference type="Pfam" id="PF07715">
    <property type="entry name" value="Plug"/>
    <property type="match status" value="1"/>
</dbReference>
<evidence type="ECO:0000256" key="5">
    <source>
        <dbReference type="ARBA" id="ARBA00023077"/>
    </source>
</evidence>
<organism evidence="12 13">
    <name type="scientific">Pseudoalteromonas phenolica</name>
    <dbReference type="NCBI Taxonomy" id="161398"/>
    <lineage>
        <taxon>Bacteria</taxon>
        <taxon>Pseudomonadati</taxon>
        <taxon>Pseudomonadota</taxon>
        <taxon>Gammaproteobacteria</taxon>
        <taxon>Alteromonadales</taxon>
        <taxon>Pseudoalteromonadaceae</taxon>
        <taxon>Pseudoalteromonas</taxon>
    </lineage>
</organism>
<evidence type="ECO:0000256" key="1">
    <source>
        <dbReference type="ARBA" id="ARBA00004571"/>
    </source>
</evidence>
<dbReference type="Pfam" id="PF00593">
    <property type="entry name" value="TonB_dep_Rec_b-barrel"/>
    <property type="match status" value="1"/>
</dbReference>
<comment type="caution">
    <text evidence="12">The sequence shown here is derived from an EMBL/GenBank/DDBJ whole genome shotgun (WGS) entry which is preliminary data.</text>
</comment>
<keyword evidence="2 8" id="KW-0813">Transport</keyword>